<evidence type="ECO:0000256" key="1">
    <source>
        <dbReference type="SAM" id="Phobius"/>
    </source>
</evidence>
<gene>
    <name evidence="2" type="ORF">S01H4_29022</name>
</gene>
<dbReference type="AlphaFoldDB" id="X1AUI0"/>
<keyword evidence="1" id="KW-0812">Transmembrane</keyword>
<keyword evidence="1" id="KW-0472">Membrane</keyword>
<organism evidence="2">
    <name type="scientific">marine sediment metagenome</name>
    <dbReference type="NCBI Taxonomy" id="412755"/>
    <lineage>
        <taxon>unclassified sequences</taxon>
        <taxon>metagenomes</taxon>
        <taxon>ecological metagenomes</taxon>
    </lineage>
</organism>
<feature type="transmembrane region" description="Helical" evidence="1">
    <location>
        <begin position="20"/>
        <end position="38"/>
    </location>
</feature>
<evidence type="ECO:0000313" key="2">
    <source>
        <dbReference type="EMBL" id="GAG75928.1"/>
    </source>
</evidence>
<name>X1AUI0_9ZZZZ</name>
<keyword evidence="1" id="KW-1133">Transmembrane helix</keyword>
<protein>
    <submittedName>
        <fullName evidence="2">Uncharacterized protein</fullName>
    </submittedName>
</protein>
<accession>X1AUI0</accession>
<sequence>DEVIMTVRTNSSPPIPGYDLPLVISVFTIMTIGIIILMKKMK</sequence>
<feature type="non-terminal residue" evidence="2">
    <location>
        <position position="1"/>
    </location>
</feature>
<reference evidence="2" key="1">
    <citation type="journal article" date="2014" name="Front. Microbiol.">
        <title>High frequency of phylogenetically diverse reductive dehalogenase-homologous genes in deep subseafloor sedimentary metagenomes.</title>
        <authorList>
            <person name="Kawai M."/>
            <person name="Futagami T."/>
            <person name="Toyoda A."/>
            <person name="Takaki Y."/>
            <person name="Nishi S."/>
            <person name="Hori S."/>
            <person name="Arai W."/>
            <person name="Tsubouchi T."/>
            <person name="Morono Y."/>
            <person name="Uchiyama I."/>
            <person name="Ito T."/>
            <person name="Fujiyama A."/>
            <person name="Inagaki F."/>
            <person name="Takami H."/>
        </authorList>
    </citation>
    <scope>NUCLEOTIDE SEQUENCE</scope>
    <source>
        <strain evidence="2">Expedition CK06-06</strain>
    </source>
</reference>
<dbReference type="EMBL" id="BART01014629">
    <property type="protein sequence ID" value="GAG75928.1"/>
    <property type="molecule type" value="Genomic_DNA"/>
</dbReference>
<proteinExistence type="predicted"/>
<comment type="caution">
    <text evidence="2">The sequence shown here is derived from an EMBL/GenBank/DDBJ whole genome shotgun (WGS) entry which is preliminary data.</text>
</comment>